<dbReference type="Proteomes" id="UP000198656">
    <property type="component" value="Unassembled WGS sequence"/>
</dbReference>
<evidence type="ECO:0000313" key="7">
    <source>
        <dbReference type="EMBL" id="SDH90182.1"/>
    </source>
</evidence>
<dbReference type="Pfam" id="PF03706">
    <property type="entry name" value="LPG_synthase_TM"/>
    <property type="match status" value="1"/>
</dbReference>
<dbReference type="PANTHER" id="PTHR40277">
    <property type="entry name" value="BLL5419 PROTEIN"/>
    <property type="match status" value="1"/>
</dbReference>
<dbReference type="STRING" id="1121419.SAMN05443529_12183"/>
<dbReference type="GO" id="GO:0005886">
    <property type="term" value="C:plasma membrane"/>
    <property type="evidence" value="ECO:0007669"/>
    <property type="project" value="UniProtKB-SubCell"/>
</dbReference>
<dbReference type="EMBL" id="FNCP01000021">
    <property type="protein sequence ID" value="SDH90182.1"/>
    <property type="molecule type" value="Genomic_DNA"/>
</dbReference>
<comment type="function">
    <text evidence="6">Catalyzes the transfer of a lysyl group from L-lysyl-tRNA(Lys) to membrane-bound phosphatidylglycerol (PG), which produces lysylphosphatidylglycerol (LPG), a major component of the bacterial membrane with a positive net charge. LPG synthesis contributes to bacterial virulence as it is involved in the resistance mechanism against cationic antimicrobial peptides (CAMP) produces by the host's immune system (defensins, cathelicidins) and by the competing microorganisms.</text>
</comment>
<feature type="transmembrane region" description="Helical" evidence="6">
    <location>
        <begin position="80"/>
        <end position="104"/>
    </location>
</feature>
<dbReference type="GO" id="GO:0046677">
    <property type="term" value="P:response to antibiotic"/>
    <property type="evidence" value="ECO:0007669"/>
    <property type="project" value="UniProtKB-KW"/>
</dbReference>
<name>A0A1G8G6Z7_9FIRM</name>
<dbReference type="GO" id="GO:0006629">
    <property type="term" value="P:lipid metabolic process"/>
    <property type="evidence" value="ECO:0007669"/>
    <property type="project" value="UniProtKB-KW"/>
</dbReference>
<dbReference type="OrthoDB" id="5470260at2"/>
<keyword evidence="6" id="KW-0443">Lipid metabolism</keyword>
<feature type="transmembrane region" description="Helical" evidence="6">
    <location>
        <begin position="237"/>
        <end position="259"/>
    </location>
</feature>
<sequence length="318" mass="34486">MLNKNLKLLLKVLFSLALIGWFIKAFDWAQIVGMLAGVKLSWLAVAVGWILLAMVVSTVKWHVITAALGLKLSYRELWRAYWVGIFFNNFLPSSIGGDGLRILWAAKLSGDSPGATSSVVIERILATTGLALLGLLGCMFVDNPNQKLICLFSLLIVLTAGLLALVIGGRAPRFIVASQNKFAVFLVGMTKHGVRAKENPLSLVNALVWSFVFQVCIVGTNYALFQSLSLSMVDVLQSVYVIPATSVASMLPLGINGYGLREGAYVMLLTPFGVPKAGAFSASVLFAFLVSACSLWGGWLWFTAREKKQIFNSESTTI</sequence>
<reference evidence="8" key="1">
    <citation type="submission" date="2016-10" db="EMBL/GenBank/DDBJ databases">
        <authorList>
            <person name="Varghese N."/>
            <person name="Submissions S."/>
        </authorList>
    </citation>
    <scope>NUCLEOTIDE SEQUENCE [LARGE SCALE GENOMIC DNA]</scope>
    <source>
        <strain evidence="8">DSM 8344</strain>
    </source>
</reference>
<feature type="transmembrane region" description="Helical" evidence="6">
    <location>
        <begin position="124"/>
        <end position="141"/>
    </location>
</feature>
<dbReference type="AlphaFoldDB" id="A0A1G8G6Z7"/>
<protein>
    <recommendedName>
        <fullName evidence="6">Phosphatidylglycerol lysyltransferase</fullName>
        <ecNumber evidence="6">2.3.2.3</ecNumber>
    </recommendedName>
    <alternativeName>
        <fullName evidence="6">Lysylphosphatidylglycerol synthase</fullName>
    </alternativeName>
</protein>
<dbReference type="GO" id="GO:0050071">
    <property type="term" value="F:phosphatidylglycerol lysyltransferase activity"/>
    <property type="evidence" value="ECO:0007669"/>
    <property type="project" value="UniProtKB-EC"/>
</dbReference>
<dbReference type="RefSeq" id="WP_092334788.1">
    <property type="nucleotide sequence ID" value="NZ_FNCP01000021.1"/>
</dbReference>
<proteinExistence type="inferred from homology"/>
<dbReference type="InterPro" id="IPR022791">
    <property type="entry name" value="L-PG_synthase/AglD"/>
</dbReference>
<evidence type="ECO:0000256" key="4">
    <source>
        <dbReference type="ARBA" id="ARBA00022989"/>
    </source>
</evidence>
<feature type="transmembrane region" description="Helical" evidence="6">
    <location>
        <begin position="148"/>
        <end position="168"/>
    </location>
</feature>
<keyword evidence="2" id="KW-1003">Cell membrane</keyword>
<organism evidence="7 8">
    <name type="scientific">Desulfosporosinus hippei DSM 8344</name>
    <dbReference type="NCBI Taxonomy" id="1121419"/>
    <lineage>
        <taxon>Bacteria</taxon>
        <taxon>Bacillati</taxon>
        <taxon>Bacillota</taxon>
        <taxon>Clostridia</taxon>
        <taxon>Eubacteriales</taxon>
        <taxon>Desulfitobacteriaceae</taxon>
        <taxon>Desulfosporosinus</taxon>
    </lineage>
</organism>
<dbReference type="PANTHER" id="PTHR40277:SF1">
    <property type="entry name" value="BLL5419 PROTEIN"/>
    <property type="match status" value="1"/>
</dbReference>
<keyword evidence="8" id="KW-1185">Reference proteome</keyword>
<evidence type="ECO:0000256" key="3">
    <source>
        <dbReference type="ARBA" id="ARBA00022692"/>
    </source>
</evidence>
<keyword evidence="6" id="KW-0046">Antibiotic resistance</keyword>
<feature type="transmembrane region" description="Helical" evidence="6">
    <location>
        <begin position="279"/>
        <end position="302"/>
    </location>
</feature>
<comment type="catalytic activity">
    <reaction evidence="6">
        <text>L-lysyl-tRNA(Lys) + a 1,2-diacyl-sn-glycero-3-phospho-(1'-sn-glycerol) = a 1,2-diacyl-sn-glycero-3-phospho-1'-(3'-O-L-lysyl)-sn-glycerol + tRNA(Lys)</text>
        <dbReference type="Rhea" id="RHEA:10668"/>
        <dbReference type="Rhea" id="RHEA-COMP:9696"/>
        <dbReference type="Rhea" id="RHEA-COMP:9697"/>
        <dbReference type="ChEBI" id="CHEBI:64716"/>
        <dbReference type="ChEBI" id="CHEBI:75792"/>
        <dbReference type="ChEBI" id="CHEBI:78442"/>
        <dbReference type="ChEBI" id="CHEBI:78529"/>
        <dbReference type="EC" id="2.3.2.3"/>
    </reaction>
</comment>
<evidence type="ECO:0000256" key="5">
    <source>
        <dbReference type="ARBA" id="ARBA00023136"/>
    </source>
</evidence>
<evidence type="ECO:0000313" key="8">
    <source>
        <dbReference type="Proteomes" id="UP000198656"/>
    </source>
</evidence>
<feature type="transmembrane region" description="Helical" evidence="6">
    <location>
        <begin position="206"/>
        <end position="225"/>
    </location>
</feature>
<dbReference type="NCBIfam" id="TIGR00374">
    <property type="entry name" value="flippase-like domain"/>
    <property type="match status" value="1"/>
</dbReference>
<evidence type="ECO:0000256" key="6">
    <source>
        <dbReference type="RuleBase" id="RU363042"/>
    </source>
</evidence>
<dbReference type="EC" id="2.3.2.3" evidence="6"/>
<feature type="transmembrane region" description="Helical" evidence="6">
    <location>
        <begin position="41"/>
        <end position="59"/>
    </location>
</feature>
<keyword evidence="6" id="KW-0808">Transferase</keyword>
<evidence type="ECO:0000256" key="1">
    <source>
        <dbReference type="ARBA" id="ARBA00004651"/>
    </source>
</evidence>
<keyword evidence="3 6" id="KW-0812">Transmembrane</keyword>
<comment type="subcellular location">
    <subcellularLocation>
        <location evidence="1 6">Cell membrane</location>
        <topology evidence="1 6">Multi-pass membrane protein</topology>
    </subcellularLocation>
</comment>
<accession>A0A1G8G6Z7</accession>
<gene>
    <name evidence="6" type="primary">mprF</name>
    <name evidence="7" type="ORF">SAMN05443529_12183</name>
</gene>
<keyword evidence="5 6" id="KW-0472">Membrane</keyword>
<evidence type="ECO:0000256" key="2">
    <source>
        <dbReference type="ARBA" id="ARBA00022475"/>
    </source>
</evidence>
<keyword evidence="4 6" id="KW-1133">Transmembrane helix</keyword>
<comment type="similarity">
    <text evidence="6">Belongs to the LPG synthase family.</text>
</comment>